<organism evidence="5 6">
    <name type="scientific">Paenibacillus chartarius</name>
    <dbReference type="NCBI Taxonomy" id="747481"/>
    <lineage>
        <taxon>Bacteria</taxon>
        <taxon>Bacillati</taxon>
        <taxon>Bacillota</taxon>
        <taxon>Bacilli</taxon>
        <taxon>Bacillales</taxon>
        <taxon>Paenibacillaceae</taxon>
        <taxon>Paenibacillus</taxon>
    </lineage>
</organism>
<dbReference type="InterPro" id="IPR006146">
    <property type="entry name" value="5'-Nucleotdase_CS"/>
</dbReference>
<dbReference type="SUPFAM" id="SSF55816">
    <property type="entry name" value="5'-nucleotidase (syn. UDP-sugar hydrolase), C-terminal domain"/>
    <property type="match status" value="1"/>
</dbReference>
<dbReference type="SUPFAM" id="SSF56300">
    <property type="entry name" value="Metallo-dependent phosphatases"/>
    <property type="match status" value="1"/>
</dbReference>
<dbReference type="Proteomes" id="UP001589776">
    <property type="component" value="Unassembled WGS sequence"/>
</dbReference>
<dbReference type="CDD" id="cd00845">
    <property type="entry name" value="MPP_UshA_N_like"/>
    <property type="match status" value="1"/>
</dbReference>
<dbReference type="InterPro" id="IPR008334">
    <property type="entry name" value="5'-Nucleotdase_C"/>
</dbReference>
<evidence type="ECO:0000259" key="4">
    <source>
        <dbReference type="Pfam" id="PF02872"/>
    </source>
</evidence>
<feature type="domain" description="5'-Nucleotidase C-terminal" evidence="4">
    <location>
        <begin position="306"/>
        <end position="444"/>
    </location>
</feature>
<gene>
    <name evidence="5" type="ORF">ACFFK0_16555</name>
</gene>
<dbReference type="PRINTS" id="PR01607">
    <property type="entry name" value="APYRASEFAMLY"/>
</dbReference>
<dbReference type="Pfam" id="PF00149">
    <property type="entry name" value="Metallophos"/>
    <property type="match status" value="1"/>
</dbReference>
<dbReference type="InterPro" id="IPR029052">
    <property type="entry name" value="Metallo-depent_PP-like"/>
</dbReference>
<dbReference type="EMBL" id="JBHLWN010000068">
    <property type="protein sequence ID" value="MFC0214042.1"/>
    <property type="molecule type" value="Genomic_DNA"/>
</dbReference>
<dbReference type="InterPro" id="IPR006179">
    <property type="entry name" value="5_nucleotidase/apyrase"/>
</dbReference>
<proteinExistence type="inferred from homology"/>
<evidence type="ECO:0000259" key="3">
    <source>
        <dbReference type="Pfam" id="PF00149"/>
    </source>
</evidence>
<evidence type="ECO:0000256" key="2">
    <source>
        <dbReference type="RuleBase" id="RU362119"/>
    </source>
</evidence>
<comment type="caution">
    <text evidence="5">The sequence shown here is derived from an EMBL/GenBank/DDBJ whole genome shotgun (WGS) entry which is preliminary data.</text>
</comment>
<dbReference type="PANTHER" id="PTHR11575:SF23">
    <property type="entry name" value="5-NUCLEOTIDASE FAMILY PROTEIN"/>
    <property type="match status" value="1"/>
</dbReference>
<dbReference type="InterPro" id="IPR004843">
    <property type="entry name" value="Calcineurin-like_PHP"/>
</dbReference>
<reference evidence="5 6" key="1">
    <citation type="submission" date="2024-09" db="EMBL/GenBank/DDBJ databases">
        <authorList>
            <person name="Sun Q."/>
            <person name="Mori K."/>
        </authorList>
    </citation>
    <scope>NUCLEOTIDE SEQUENCE [LARGE SCALE GENOMIC DNA]</scope>
    <source>
        <strain evidence="5 6">CCM 7759</strain>
    </source>
</reference>
<keyword evidence="1" id="KW-0732">Signal</keyword>
<keyword evidence="6" id="KW-1185">Reference proteome</keyword>
<dbReference type="RefSeq" id="WP_377471383.1">
    <property type="nucleotide sequence ID" value="NZ_JBHLWN010000068.1"/>
</dbReference>
<sequence>MTKGAVRMEPVYEQQSERLEKLTIIHTNDIHSHFESMPRIASFIRTERERLGSERVLAVDIGDHLDRMSPETEGTGGRANVDVLNATGIEAFVPGNNEGLTLEKHRLRDAFAGRASFPVICANLRETSTGQIPAWMTPSHIVRKGGLRIGLTGATFAYPIYYTLLGWEVDDPLEAVAKQAARLKQESDIVVVLSHLGLRLDERMAAEVPGIDVILGGHTHHVLEQPLQIGAVTVCGAGKFGQHAGVVELSYDRERRRIVSAAGRVVDVGGWAPDVAVGRVIAESRRESAAVLGETVALLKQPVPLSWTGESPLGNLMASGLRAWAGAELGLVNAGQALAGLPAGPVTRSAMLSLCPGPINPCRLRLLGKHIRQALEEALLPEFTALEIRGLGFRGKVLGTLAVDGLTVEADLDRPAYERIRRIQIDGGGELEDEREYVVGTIDMFTFGSGYLSLGQGTHVEYMLPELLREVLAVQLRSEDALRDCYRLRWKLTGDDQPQTAPPL</sequence>
<dbReference type="Pfam" id="PF02872">
    <property type="entry name" value="5_nucleotid_C"/>
    <property type="match status" value="1"/>
</dbReference>
<feature type="domain" description="Calcineurin-like phosphoesterase" evidence="3">
    <location>
        <begin position="23"/>
        <end position="221"/>
    </location>
</feature>
<keyword evidence="2" id="KW-0378">Hydrolase</keyword>
<dbReference type="Gene3D" id="3.60.21.10">
    <property type="match status" value="1"/>
</dbReference>
<dbReference type="PROSITE" id="PS00785">
    <property type="entry name" value="5_NUCLEOTIDASE_1"/>
    <property type="match status" value="1"/>
</dbReference>
<evidence type="ECO:0000256" key="1">
    <source>
        <dbReference type="ARBA" id="ARBA00022729"/>
    </source>
</evidence>
<dbReference type="Gene3D" id="3.90.780.10">
    <property type="entry name" value="5'-Nucleotidase, C-terminal domain"/>
    <property type="match status" value="1"/>
</dbReference>
<comment type="similarity">
    <text evidence="2">Belongs to the 5'-nucleotidase family.</text>
</comment>
<name>A0ABV6DN39_9BACL</name>
<evidence type="ECO:0000313" key="5">
    <source>
        <dbReference type="EMBL" id="MFC0214042.1"/>
    </source>
</evidence>
<keyword evidence="2" id="KW-0547">Nucleotide-binding</keyword>
<dbReference type="PANTHER" id="PTHR11575">
    <property type="entry name" value="5'-NUCLEOTIDASE-RELATED"/>
    <property type="match status" value="1"/>
</dbReference>
<dbReference type="InterPro" id="IPR036907">
    <property type="entry name" value="5'-Nucleotdase_C_sf"/>
</dbReference>
<evidence type="ECO:0000313" key="6">
    <source>
        <dbReference type="Proteomes" id="UP001589776"/>
    </source>
</evidence>
<accession>A0ABV6DN39</accession>
<protein>
    <submittedName>
        <fullName evidence="5">Bifunctional metallophosphatase/5'-nucleotidase</fullName>
    </submittedName>
</protein>